<feature type="transmembrane region" description="Helical" evidence="12">
    <location>
        <begin position="707"/>
        <end position="728"/>
    </location>
</feature>
<keyword evidence="8 12" id="KW-1133">Transmembrane helix</keyword>
<accession>A0ABM7ZVY5</accession>
<dbReference type="PANTHER" id="PTHR43221:SF2">
    <property type="entry name" value="PROTEASE HTPX HOMOLOG"/>
    <property type="match status" value="1"/>
</dbReference>
<feature type="transmembrane region" description="Helical" evidence="12">
    <location>
        <begin position="109"/>
        <end position="132"/>
    </location>
</feature>
<organism evidence="14 15">
    <name type="scientific">Streptomyces nigrescens</name>
    <dbReference type="NCBI Taxonomy" id="1920"/>
    <lineage>
        <taxon>Bacteria</taxon>
        <taxon>Bacillati</taxon>
        <taxon>Actinomycetota</taxon>
        <taxon>Actinomycetes</taxon>
        <taxon>Kitasatosporales</taxon>
        <taxon>Streptomycetaceae</taxon>
        <taxon>Streptomyces</taxon>
    </lineage>
</organism>
<evidence type="ECO:0000256" key="9">
    <source>
        <dbReference type="ARBA" id="ARBA00023049"/>
    </source>
</evidence>
<feature type="transmembrane region" description="Helical" evidence="12">
    <location>
        <begin position="676"/>
        <end position="700"/>
    </location>
</feature>
<keyword evidence="3" id="KW-0645">Protease</keyword>
<keyword evidence="15" id="KW-1185">Reference proteome</keyword>
<comment type="cofactor">
    <cofactor evidence="1">
        <name>Zn(2+)</name>
        <dbReference type="ChEBI" id="CHEBI:29105"/>
    </cofactor>
</comment>
<feature type="transmembrane region" description="Helical" evidence="12">
    <location>
        <begin position="477"/>
        <end position="496"/>
    </location>
</feature>
<feature type="transmembrane region" description="Helical" evidence="12">
    <location>
        <begin position="448"/>
        <end position="471"/>
    </location>
</feature>
<feature type="region of interest" description="Disordered" evidence="11">
    <location>
        <begin position="1"/>
        <end position="22"/>
    </location>
</feature>
<sequence length="1038" mass="109572">MGAGGKGSGLAGRPASAGPDAGGGVGVDERVLGAGTGLRFVLLMVLFLTSSATVTDKIVESVADPRNIRVGCALAAGADPDSDYLGIALTTVRAGDAYRRCLDRFVPSVAGWVPVVVLGALLVAAGGLYWMLPRWKGRRGRVVPVEGGLVGGPGAGPGAGPADGRGELRAVLDELVEVAGLSGRPPRFVIAPAEVTAGAVVFGRLRRYAVCLHGGLVARRRQDPEGFRAVVLHELAHIRNRDVDVTYATVALWRVFLVAVLPAYLVWIALDLRSSAMSVLGPAERIGTAHELVLSAAMIAFVHLARADVLRTRETYADLDALAWGADAGAWRDPGSPRASRSRRLWGAFAALWRTHPPWDRRVASLSDPRELFAPHAGTLFVAGATSTIVGDQMADLLPGVRQGWLLGPLTALLAGLIAAIPGVALWRGVARAVLTGGRVPSGLRAGWWLGVGLVVGELLMSTTSGSTRWLPRHPEAFALLLVMSVGILGWTAQYAELSVRSWRGRTLRPAMLLGLAVTWAVFALWYAWWQSDGHVLTMGWAYSNTGIREALEHDLPGTVPGHEGALSAIAMALPLLLPIGTDPMMLWAAALLWLLPLLAWVRRRGAEGAAPRWVQSALRGASGPARGPAAVLPSLRRPLYAAGIGALVCWAGIVAVMASMHTWQPPVDRRYGTYLLVFLASALIVLVCGTAATAALTAALTARFSLLLALVAAGTTALLGLAGLFLLGSFDGCLGPLNTLRSTCHWQPDAIWSTTEILLPLVLGLGIFVSAAAALLGMAARRVGRRALRRDGPSTNKIKPVEESAKRRWGRPGPRRERVVARRVWVGVTCGAVLVLNATVRLPGGDGGRPGRASLTKEQLMPRDAIPAASPQVLGAQTDAWLRLGGRNLTGRFGAEVLGIVTALQDKSALTDRGYADRRIRPHCVAVEQVVTEAGRYLPLPDPRAQQRWARLQRRGGQAGADCRRAIVEGRFPVFTKAMRDFLDIGQATTELLDVITAQAAPGRRTHAAPGRPPAAGGPAQPSSGTPKRTAGAAGAP</sequence>
<keyword evidence="9" id="KW-0482">Metalloprotease</keyword>
<evidence type="ECO:0000256" key="10">
    <source>
        <dbReference type="ARBA" id="ARBA00023136"/>
    </source>
</evidence>
<feature type="transmembrane region" description="Helical" evidence="12">
    <location>
        <begin position="585"/>
        <end position="602"/>
    </location>
</feature>
<evidence type="ECO:0000313" key="14">
    <source>
        <dbReference type="EMBL" id="BDM70347.1"/>
    </source>
</evidence>
<keyword evidence="7" id="KW-0862">Zinc</keyword>
<feature type="compositionally biased region" description="Low complexity" evidence="11">
    <location>
        <begin position="1002"/>
        <end position="1028"/>
    </location>
</feature>
<gene>
    <name evidence="14" type="ORF">HEK616_38340</name>
</gene>
<dbReference type="EMBL" id="AP026073">
    <property type="protein sequence ID" value="BDM70347.1"/>
    <property type="molecule type" value="Genomic_DNA"/>
</dbReference>
<keyword evidence="6" id="KW-0378">Hydrolase</keyword>
<keyword evidence="10 12" id="KW-0472">Membrane</keyword>
<dbReference type="InterPro" id="IPR001915">
    <property type="entry name" value="Peptidase_M48"/>
</dbReference>
<dbReference type="Proteomes" id="UP001059597">
    <property type="component" value="Chromosome"/>
</dbReference>
<reference evidence="14" key="1">
    <citation type="submission" date="2022-06" db="EMBL/GenBank/DDBJ databases">
        <title>Complete genome sequence of Streptomyces nigrescens HEK616.</title>
        <authorList>
            <person name="Asamizu S."/>
            <person name="Onaka H."/>
        </authorList>
    </citation>
    <scope>NUCLEOTIDE SEQUENCE</scope>
    <source>
        <strain evidence="14">HEK616</strain>
    </source>
</reference>
<keyword evidence="2" id="KW-1003">Cell membrane</keyword>
<evidence type="ECO:0000256" key="7">
    <source>
        <dbReference type="ARBA" id="ARBA00022833"/>
    </source>
</evidence>
<evidence type="ECO:0000313" key="15">
    <source>
        <dbReference type="Proteomes" id="UP001059597"/>
    </source>
</evidence>
<proteinExistence type="predicted"/>
<keyword evidence="5" id="KW-0479">Metal-binding</keyword>
<feature type="transmembrane region" description="Helical" evidence="12">
    <location>
        <begin position="508"/>
        <end position="529"/>
    </location>
</feature>
<evidence type="ECO:0000256" key="11">
    <source>
        <dbReference type="SAM" id="MobiDB-lite"/>
    </source>
</evidence>
<dbReference type="InterPro" id="IPR050083">
    <property type="entry name" value="HtpX_protease"/>
</dbReference>
<protein>
    <recommendedName>
        <fullName evidence="13">Peptidase M48 domain-containing protein</fullName>
    </recommendedName>
</protein>
<feature type="transmembrane region" description="Helical" evidence="12">
    <location>
        <begin position="245"/>
        <end position="267"/>
    </location>
</feature>
<feature type="transmembrane region" description="Helical" evidence="12">
    <location>
        <begin position="287"/>
        <end position="305"/>
    </location>
</feature>
<evidence type="ECO:0000256" key="8">
    <source>
        <dbReference type="ARBA" id="ARBA00022989"/>
    </source>
</evidence>
<evidence type="ECO:0000256" key="12">
    <source>
        <dbReference type="SAM" id="Phobius"/>
    </source>
</evidence>
<evidence type="ECO:0000256" key="4">
    <source>
        <dbReference type="ARBA" id="ARBA00022692"/>
    </source>
</evidence>
<evidence type="ECO:0000256" key="3">
    <source>
        <dbReference type="ARBA" id="ARBA00022670"/>
    </source>
</evidence>
<evidence type="ECO:0000256" key="6">
    <source>
        <dbReference type="ARBA" id="ARBA00022801"/>
    </source>
</evidence>
<feature type="transmembrane region" description="Helical" evidence="12">
    <location>
        <begin position="372"/>
        <end position="391"/>
    </location>
</feature>
<dbReference type="Pfam" id="PF01435">
    <property type="entry name" value="Peptidase_M48"/>
    <property type="match status" value="1"/>
</dbReference>
<dbReference type="Gene3D" id="3.30.2010.10">
    <property type="entry name" value="Metalloproteases ('zincins'), catalytic domain"/>
    <property type="match status" value="1"/>
</dbReference>
<feature type="compositionally biased region" description="Gly residues" evidence="11">
    <location>
        <begin position="1"/>
        <end position="10"/>
    </location>
</feature>
<feature type="region of interest" description="Disordered" evidence="11">
    <location>
        <begin position="1002"/>
        <end position="1038"/>
    </location>
</feature>
<evidence type="ECO:0000256" key="5">
    <source>
        <dbReference type="ARBA" id="ARBA00022723"/>
    </source>
</evidence>
<keyword evidence="4 12" id="KW-0812">Transmembrane</keyword>
<feature type="transmembrane region" description="Helical" evidence="12">
    <location>
        <begin position="758"/>
        <end position="781"/>
    </location>
</feature>
<evidence type="ECO:0000259" key="13">
    <source>
        <dbReference type="Pfam" id="PF01435"/>
    </source>
</evidence>
<evidence type="ECO:0000256" key="1">
    <source>
        <dbReference type="ARBA" id="ARBA00001947"/>
    </source>
</evidence>
<feature type="transmembrane region" description="Helical" evidence="12">
    <location>
        <begin position="403"/>
        <end position="427"/>
    </location>
</feature>
<dbReference type="PANTHER" id="PTHR43221">
    <property type="entry name" value="PROTEASE HTPX"/>
    <property type="match status" value="1"/>
</dbReference>
<name>A0ABM7ZVY5_STRNI</name>
<feature type="domain" description="Peptidase M48" evidence="13">
    <location>
        <begin position="166"/>
        <end position="368"/>
    </location>
</feature>
<feature type="transmembrane region" description="Helical" evidence="12">
    <location>
        <begin position="640"/>
        <end position="664"/>
    </location>
</feature>
<evidence type="ECO:0000256" key="2">
    <source>
        <dbReference type="ARBA" id="ARBA00022475"/>
    </source>
</evidence>